<feature type="domain" description="Aminoglycoside phosphotransferase" evidence="1">
    <location>
        <begin position="34"/>
        <end position="242"/>
    </location>
</feature>
<gene>
    <name evidence="2" type="ORF">SAMN05414137_11191</name>
</gene>
<name>A0A1H7S0U2_STRJI</name>
<keyword evidence="2" id="KW-0418">Kinase</keyword>
<dbReference type="eggNOG" id="COG3173">
    <property type="taxonomic scope" value="Bacteria"/>
</dbReference>
<organism evidence="2 3">
    <name type="scientific">Streptacidiphilus jiangxiensis</name>
    <dbReference type="NCBI Taxonomy" id="235985"/>
    <lineage>
        <taxon>Bacteria</taxon>
        <taxon>Bacillati</taxon>
        <taxon>Actinomycetota</taxon>
        <taxon>Actinomycetes</taxon>
        <taxon>Kitasatosporales</taxon>
        <taxon>Streptomycetaceae</taxon>
        <taxon>Streptacidiphilus</taxon>
    </lineage>
</organism>
<dbReference type="InterPro" id="IPR011009">
    <property type="entry name" value="Kinase-like_dom_sf"/>
</dbReference>
<dbReference type="InterPro" id="IPR002575">
    <property type="entry name" value="Aminoglycoside_PTrfase"/>
</dbReference>
<proteinExistence type="predicted"/>
<dbReference type="Pfam" id="PF01636">
    <property type="entry name" value="APH"/>
    <property type="match status" value="1"/>
</dbReference>
<evidence type="ECO:0000313" key="3">
    <source>
        <dbReference type="Proteomes" id="UP000183015"/>
    </source>
</evidence>
<dbReference type="GO" id="GO:0016301">
    <property type="term" value="F:kinase activity"/>
    <property type="evidence" value="ECO:0007669"/>
    <property type="project" value="UniProtKB-KW"/>
</dbReference>
<sequence length="287" mass="30797">MATDRLSEELRAVVEAALPGERLDGARVERSGGSHDVVLLPGVAAVRVARTATARAELPRTVELHGRLAALDLPFAVPRPLSALVEAEGRAGVALTWLDGAPTTRGEGGEPAQLAALLDALRGVDLRDLDGLLGAPHQYAGGERWSELLLEEVVPRLPQAWQVEARRRVVAALELEPVDPSLVHGDLAGANVHWGPDGRLLGVLDWDLAQPFDPALDAACLSWHGWDKVRAAVDGATLRRAWTWYRTFALEVLAHALVNGESGEALDRRTATTVAALERSAARPRPF</sequence>
<dbReference type="STRING" id="235985.SAMN05414137_11191"/>
<dbReference type="Proteomes" id="UP000183015">
    <property type="component" value="Unassembled WGS sequence"/>
</dbReference>
<reference evidence="3" key="1">
    <citation type="submission" date="2016-10" db="EMBL/GenBank/DDBJ databases">
        <authorList>
            <person name="Varghese N."/>
        </authorList>
    </citation>
    <scope>NUCLEOTIDE SEQUENCE [LARGE SCALE GENOMIC DNA]</scope>
    <source>
        <strain evidence="3">DSM 45096 / BCRC 16803 / CGMCC 4.1857 / CIP 109030 / JCM 12277 / KCTC 19219 / NBRC 100920 / 33214</strain>
    </source>
</reference>
<dbReference type="SUPFAM" id="SSF56112">
    <property type="entry name" value="Protein kinase-like (PK-like)"/>
    <property type="match status" value="1"/>
</dbReference>
<dbReference type="EMBL" id="FOAZ01000011">
    <property type="protein sequence ID" value="SEL66210.1"/>
    <property type="molecule type" value="Genomic_DNA"/>
</dbReference>
<evidence type="ECO:0000313" key="2">
    <source>
        <dbReference type="EMBL" id="SEL66210.1"/>
    </source>
</evidence>
<dbReference type="AlphaFoldDB" id="A0A1H7S0U2"/>
<keyword evidence="2" id="KW-0808">Transferase</keyword>
<protein>
    <submittedName>
        <fullName evidence="2">Predicted kinase, aminoglycoside phosphotransferase (APT) family</fullName>
    </submittedName>
</protein>
<dbReference type="RefSeq" id="WP_042449082.1">
    <property type="nucleotide sequence ID" value="NZ_BBPN01000015.1"/>
</dbReference>
<keyword evidence="3" id="KW-1185">Reference proteome</keyword>
<accession>A0A1H7S0U2</accession>
<evidence type="ECO:0000259" key="1">
    <source>
        <dbReference type="Pfam" id="PF01636"/>
    </source>
</evidence>
<dbReference type="Gene3D" id="3.90.1200.10">
    <property type="match status" value="1"/>
</dbReference>